<keyword evidence="5" id="KW-0813">Transport</keyword>
<feature type="transmembrane region" description="Helical" evidence="5">
    <location>
        <begin position="295"/>
        <end position="315"/>
    </location>
</feature>
<dbReference type="InterPro" id="IPR047817">
    <property type="entry name" value="ABC2_TM_bact-type"/>
</dbReference>
<feature type="compositionally biased region" description="Basic residues" evidence="6">
    <location>
        <begin position="1"/>
        <end position="18"/>
    </location>
</feature>
<dbReference type="PANTHER" id="PTHR43229:SF2">
    <property type="entry name" value="NODULATION PROTEIN J"/>
    <property type="match status" value="1"/>
</dbReference>
<feature type="transmembrane region" description="Helical" evidence="5">
    <location>
        <begin position="82"/>
        <end position="102"/>
    </location>
</feature>
<comment type="similarity">
    <text evidence="5">Belongs to the ABC-2 integral membrane protein family.</text>
</comment>
<feature type="transmembrane region" description="Helical" evidence="5">
    <location>
        <begin position="230"/>
        <end position="246"/>
    </location>
</feature>
<keyword evidence="5" id="KW-1003">Cell membrane</keyword>
<feature type="transmembrane region" description="Helical" evidence="5">
    <location>
        <begin position="195"/>
        <end position="218"/>
    </location>
</feature>
<dbReference type="KEGG" id="nah:F5544_26160"/>
<evidence type="ECO:0000259" key="7">
    <source>
        <dbReference type="PROSITE" id="PS51012"/>
    </source>
</evidence>
<comment type="subcellular location">
    <subcellularLocation>
        <location evidence="5">Cell membrane</location>
        <topology evidence="5">Multi-pass membrane protein</topology>
    </subcellularLocation>
    <subcellularLocation>
        <location evidence="1">Membrane</location>
        <topology evidence="1">Multi-pass membrane protein</topology>
    </subcellularLocation>
</comment>
<dbReference type="AlphaFoldDB" id="A0A6G9YJ70"/>
<feature type="compositionally biased region" description="Basic and acidic residues" evidence="6">
    <location>
        <begin position="22"/>
        <end position="37"/>
    </location>
</feature>
<proteinExistence type="inferred from homology"/>
<evidence type="ECO:0000256" key="6">
    <source>
        <dbReference type="SAM" id="MobiDB-lite"/>
    </source>
</evidence>
<dbReference type="PANTHER" id="PTHR43229">
    <property type="entry name" value="NODULATION PROTEIN J"/>
    <property type="match status" value="1"/>
</dbReference>
<evidence type="ECO:0000256" key="5">
    <source>
        <dbReference type="RuleBase" id="RU361157"/>
    </source>
</evidence>
<dbReference type="Pfam" id="PF01061">
    <property type="entry name" value="ABC2_membrane"/>
    <property type="match status" value="1"/>
</dbReference>
<dbReference type="Proteomes" id="UP000503540">
    <property type="component" value="Chromosome"/>
</dbReference>
<feature type="region of interest" description="Disordered" evidence="6">
    <location>
        <begin position="1"/>
        <end position="53"/>
    </location>
</feature>
<evidence type="ECO:0000256" key="4">
    <source>
        <dbReference type="ARBA" id="ARBA00023136"/>
    </source>
</evidence>
<sequence>MRGGRHRAPAQPRRRIPFPHRNFREEGRAAGGRRDPRGGTGVTTASAASTTAPSERAPRLRVFRDSAIVAYRNLLTILRVPTLLVTATIQPLMFVFLFAYIFGASLGGSQYREFLLAGIFTQTVAFNAAFTTVGLAGDLQKGIIDRMRTLPMSRLAVLMGRTLSDLVVNILSLGVMVGCGYAVGWQINGGIADAALAFGVILLFAFAMSWVGALTGLLSPTVEVAQSAGLIWLFPLTFISSAFISAETLPGPLRTVAEWNPITAVSAAGRKLFVNGSPPTFVPPHGWAADHCVEYSIACSLVILCVAMPMALLRYRKVASR</sequence>
<keyword evidence="9" id="KW-1185">Reference proteome</keyword>
<dbReference type="GO" id="GO:0005886">
    <property type="term" value="C:plasma membrane"/>
    <property type="evidence" value="ECO:0007669"/>
    <property type="project" value="UniProtKB-SubCell"/>
</dbReference>
<evidence type="ECO:0000256" key="1">
    <source>
        <dbReference type="ARBA" id="ARBA00004141"/>
    </source>
</evidence>
<feature type="transmembrane region" description="Helical" evidence="5">
    <location>
        <begin position="114"/>
        <end position="137"/>
    </location>
</feature>
<feature type="transmembrane region" description="Helical" evidence="5">
    <location>
        <begin position="158"/>
        <end position="183"/>
    </location>
</feature>
<dbReference type="GO" id="GO:0140359">
    <property type="term" value="F:ABC-type transporter activity"/>
    <property type="evidence" value="ECO:0007669"/>
    <property type="project" value="InterPro"/>
</dbReference>
<name>A0A6G9YJ70_9NOCA</name>
<feature type="domain" description="ABC transmembrane type-2" evidence="7">
    <location>
        <begin position="82"/>
        <end position="318"/>
    </location>
</feature>
<feature type="compositionally biased region" description="Low complexity" evidence="6">
    <location>
        <begin position="43"/>
        <end position="52"/>
    </location>
</feature>
<dbReference type="InterPro" id="IPR013525">
    <property type="entry name" value="ABC2_TM"/>
</dbReference>
<accession>A0A6G9YJ70</accession>
<protein>
    <recommendedName>
        <fullName evidence="5">Transport permease protein</fullName>
    </recommendedName>
</protein>
<reference evidence="8 9" key="1">
    <citation type="journal article" date="2019" name="ACS Chem. Biol.">
        <title>Identification and Mobilization of a Cryptic Antibiotic Biosynthesis Gene Locus from a Human-Pathogenic Nocardia Isolate.</title>
        <authorList>
            <person name="Herisse M."/>
            <person name="Ishida K."/>
            <person name="Porter J.L."/>
            <person name="Howden B."/>
            <person name="Hertweck C."/>
            <person name="Stinear T.P."/>
            <person name="Pidot S.J."/>
        </authorList>
    </citation>
    <scope>NUCLEOTIDE SEQUENCE [LARGE SCALE GENOMIC DNA]</scope>
    <source>
        <strain evidence="8 9">AUSMDU00012717</strain>
    </source>
</reference>
<keyword evidence="2 5" id="KW-0812">Transmembrane</keyword>
<organism evidence="8 9">
    <name type="scientific">Nocardia arthritidis</name>
    <dbReference type="NCBI Taxonomy" id="228602"/>
    <lineage>
        <taxon>Bacteria</taxon>
        <taxon>Bacillati</taxon>
        <taxon>Actinomycetota</taxon>
        <taxon>Actinomycetes</taxon>
        <taxon>Mycobacteriales</taxon>
        <taxon>Nocardiaceae</taxon>
        <taxon>Nocardia</taxon>
    </lineage>
</organism>
<evidence type="ECO:0000313" key="9">
    <source>
        <dbReference type="Proteomes" id="UP000503540"/>
    </source>
</evidence>
<dbReference type="EMBL" id="CP046172">
    <property type="protein sequence ID" value="QIS13086.1"/>
    <property type="molecule type" value="Genomic_DNA"/>
</dbReference>
<gene>
    <name evidence="8" type="ORF">F5544_26160</name>
</gene>
<dbReference type="InterPro" id="IPR051784">
    <property type="entry name" value="Nod_factor_ABC_transporter"/>
</dbReference>
<keyword evidence="3 5" id="KW-1133">Transmembrane helix</keyword>
<evidence type="ECO:0000256" key="2">
    <source>
        <dbReference type="ARBA" id="ARBA00022692"/>
    </source>
</evidence>
<evidence type="ECO:0000313" key="8">
    <source>
        <dbReference type="EMBL" id="QIS13086.1"/>
    </source>
</evidence>
<keyword evidence="4 5" id="KW-0472">Membrane</keyword>
<evidence type="ECO:0000256" key="3">
    <source>
        <dbReference type="ARBA" id="ARBA00022989"/>
    </source>
</evidence>
<dbReference type="PROSITE" id="PS51012">
    <property type="entry name" value="ABC_TM2"/>
    <property type="match status" value="1"/>
</dbReference>